<keyword evidence="11" id="KW-0804">Transcription</keyword>
<dbReference type="EMBL" id="KQ982585">
    <property type="protein sequence ID" value="KYQ54261.1"/>
    <property type="molecule type" value="Genomic_DNA"/>
</dbReference>
<evidence type="ECO:0000256" key="13">
    <source>
        <dbReference type="ARBA" id="ARBA00025783"/>
    </source>
</evidence>
<evidence type="ECO:0000256" key="5">
    <source>
        <dbReference type="ARBA" id="ARBA00022490"/>
    </source>
</evidence>
<evidence type="ECO:0000256" key="21">
    <source>
        <dbReference type="ARBA" id="ARBA00079339"/>
    </source>
</evidence>
<keyword evidence="9" id="KW-0949">S-adenosyl-L-methionine</keyword>
<evidence type="ECO:0000256" key="18">
    <source>
        <dbReference type="ARBA" id="ARBA00049790"/>
    </source>
</evidence>
<dbReference type="PANTHER" id="PTHR14741:SF32">
    <property type="entry name" value="TRIMETHYLGUANOSINE SYNTHASE"/>
    <property type="match status" value="1"/>
</dbReference>
<comment type="similarity">
    <text evidence="13">Belongs to the methyltransferase superfamily. Trimethylguanosine synthase family.</text>
</comment>
<organism evidence="24 25">
    <name type="scientific">Mycetomoellerius zeteki</name>
    <dbReference type="NCBI Taxonomy" id="64791"/>
    <lineage>
        <taxon>Eukaryota</taxon>
        <taxon>Metazoa</taxon>
        <taxon>Ecdysozoa</taxon>
        <taxon>Arthropoda</taxon>
        <taxon>Hexapoda</taxon>
        <taxon>Insecta</taxon>
        <taxon>Pterygota</taxon>
        <taxon>Neoptera</taxon>
        <taxon>Endopterygota</taxon>
        <taxon>Hymenoptera</taxon>
        <taxon>Apocrita</taxon>
        <taxon>Aculeata</taxon>
        <taxon>Formicoidea</taxon>
        <taxon>Formicidae</taxon>
        <taxon>Myrmicinae</taxon>
        <taxon>Mycetomoellerius</taxon>
    </lineage>
</organism>
<gene>
    <name evidence="24" type="ORF">ALC60_06805</name>
</gene>
<accession>A0A151X1G9</accession>
<name>A0A151X1G9_9HYME</name>
<evidence type="ECO:0000256" key="19">
    <source>
        <dbReference type="ARBA" id="ARBA00057179"/>
    </source>
</evidence>
<evidence type="ECO:0000256" key="11">
    <source>
        <dbReference type="ARBA" id="ARBA00023163"/>
    </source>
</evidence>
<evidence type="ECO:0000256" key="6">
    <source>
        <dbReference type="ARBA" id="ARBA00022553"/>
    </source>
</evidence>
<dbReference type="Gene3D" id="3.40.50.150">
    <property type="entry name" value="Vaccinia Virus protein VP39"/>
    <property type="match status" value="1"/>
</dbReference>
<evidence type="ECO:0000256" key="7">
    <source>
        <dbReference type="ARBA" id="ARBA00022603"/>
    </source>
</evidence>
<evidence type="ECO:0000313" key="24">
    <source>
        <dbReference type="EMBL" id="KYQ54261.1"/>
    </source>
</evidence>
<keyword evidence="25" id="KW-1185">Reference proteome</keyword>
<reference evidence="24 25" key="1">
    <citation type="submission" date="2015-09" db="EMBL/GenBank/DDBJ databases">
        <title>Trachymyrmex zeteki WGS genome.</title>
        <authorList>
            <person name="Nygaard S."/>
            <person name="Hu H."/>
            <person name="Boomsma J."/>
            <person name="Zhang G."/>
        </authorList>
    </citation>
    <scope>NUCLEOTIDE SEQUENCE [LARGE SCALE GENOMIC DNA]</scope>
    <source>
        <strain evidence="24">Tzet28-1</strain>
        <tissue evidence="24">Whole body</tissue>
    </source>
</reference>
<dbReference type="GO" id="GO:0071164">
    <property type="term" value="F:RNA cap trimethylguanosine synthase activity"/>
    <property type="evidence" value="ECO:0007669"/>
    <property type="project" value="TreeGrafter"/>
</dbReference>
<comment type="subcellular location">
    <subcellularLocation>
        <location evidence="2">Cytoplasm</location>
    </subcellularLocation>
    <subcellularLocation>
        <location evidence="1">Nucleus</location>
        <location evidence="1">Cajal body</location>
    </subcellularLocation>
    <subcellularLocation>
        <location evidence="3">Nucleus</location>
        <location evidence="3">Nucleolus</location>
    </subcellularLocation>
</comment>
<evidence type="ECO:0000256" key="8">
    <source>
        <dbReference type="ARBA" id="ARBA00022679"/>
    </source>
</evidence>
<feature type="region of interest" description="Disordered" evidence="23">
    <location>
        <begin position="571"/>
        <end position="600"/>
    </location>
</feature>
<dbReference type="Pfam" id="PF09445">
    <property type="entry name" value="Methyltransf_15"/>
    <property type="match status" value="1"/>
</dbReference>
<keyword evidence="12" id="KW-0539">Nucleus</keyword>
<evidence type="ECO:0000256" key="12">
    <source>
        <dbReference type="ARBA" id="ARBA00023242"/>
    </source>
</evidence>
<evidence type="ECO:0000256" key="1">
    <source>
        <dbReference type="ARBA" id="ARBA00004408"/>
    </source>
</evidence>
<dbReference type="FunFam" id="3.40.50.150:FF:000066">
    <property type="entry name" value="Trimethylguanosine synthase 1"/>
    <property type="match status" value="1"/>
</dbReference>
<evidence type="ECO:0000256" key="20">
    <source>
        <dbReference type="ARBA" id="ARBA00064494"/>
    </source>
</evidence>
<keyword evidence="5" id="KW-0963">Cytoplasm</keyword>
<feature type="compositionally biased region" description="Polar residues" evidence="23">
    <location>
        <begin position="571"/>
        <end position="586"/>
    </location>
</feature>
<dbReference type="InterPro" id="IPR019012">
    <property type="entry name" value="RNA_cap_Gua-N2-MeTrfase"/>
</dbReference>
<evidence type="ECO:0000256" key="23">
    <source>
        <dbReference type="SAM" id="MobiDB-lite"/>
    </source>
</evidence>
<feature type="region of interest" description="Disordered" evidence="23">
    <location>
        <begin position="620"/>
        <end position="642"/>
    </location>
</feature>
<evidence type="ECO:0000256" key="22">
    <source>
        <dbReference type="ARBA" id="ARBA00081504"/>
    </source>
</evidence>
<evidence type="ECO:0000256" key="9">
    <source>
        <dbReference type="ARBA" id="ARBA00022691"/>
    </source>
</evidence>
<sequence>MCDNFWEPLAEIYIADRETSDPNDYIYCLCSRVFIRIKFLFFCISISRVSSINAMFRAIMSFTFLCFITLSRNPEVYTVLASEDASEGEDADGDYVGEMLDLCKGSGVETQSLEKHDEEPVSCYCSASHTDNNYSTDEHDSVRDSAHWPTAHSLTQKLGLHQSDSGADLSEYHDQHEAKSIQNLVASYGKTFQTIETEVENNDENVDMLTEYEHVSGDKESMVQNLSDSTTVLNTKGHNKDLITQYDYNSYAYPYSADYGSNKNAMDVAWDKFWAKHGEQLIWASWIEKYADYINPEYFQNNARTTEDEKSQDAEINEVVIERYYEQNTCFPSQAHKNCELVRSNFAGIFNKSYSSDSELKPAAISSSNTSFSFEQVSKQEVHDKDADENRKKILNFEISPEDADGWNPLSPLSIEENYNHHSNAEDERLLMRCDSVNGSITKTNATSDSMTNVTKMTLTSSSCDSNSVHSSSLVTSVTSSIESSMTSSSDQENEFSVEDNDKYWQHLWKENFETQYQKQYELFITNYKKEHNIDYNQLDFNTSNEPCGIHTHVDQKTESMDTVQTYLLTPNKVNVGNKNSRKGSASNSKSKSTEKQKTQRLIMDSVGVLMKNLTIKGEENKSTDVAEEEEMHEKSQQIHTQDSIITECKMEIIASNSDFNNSRQQKSSDGGDEFHEEVQEIYRQSHKADCNDNEDGLETVKKAFSLMGYPSLIENESQRKLQGEVVYRKRNIRRQSFQLTAELKRLKPKYKCTLNDAETLVRYTNKIEKVLVQLNAMIKNTFIANCVSSECCGSTTNKYLSCDSTSIPAEIDVQSNDKGSYTKVQSAFTSSSDDEDSIKMMQRKKRRKQFKRLNKIIPKEIANDYRLRKYYFKRFGLFSRYEDGIKLDRESWFSVTPEEIAKDIAERCRCDTIIDAFCGAGSNAIQFAFTCERVIAIDIDPNKIKIARHNAGIYGVDDRIEFIIGDFLQLAPQLVADVVFLSPPWGGPDYIKRKVFDLESIIPPIGGKSIFEAARSITQHVAYYLPRNSDPLQIIMLAEKYDKVEIQQNMFNGKLTACTAYYGELART</sequence>
<evidence type="ECO:0000256" key="15">
    <source>
        <dbReference type="ARBA" id="ARBA00048740"/>
    </source>
</evidence>
<evidence type="ECO:0000256" key="4">
    <source>
        <dbReference type="ARBA" id="ARBA00018517"/>
    </source>
</evidence>
<dbReference type="GO" id="GO:0015030">
    <property type="term" value="C:Cajal body"/>
    <property type="evidence" value="ECO:0007669"/>
    <property type="project" value="UniProtKB-SubCell"/>
</dbReference>
<evidence type="ECO:0000313" key="25">
    <source>
        <dbReference type="Proteomes" id="UP000075809"/>
    </source>
</evidence>
<comment type="catalytic activity">
    <reaction evidence="14">
        <text>a 5'-end (N(2),N(7)-dimethyl 5'-triphosphoguanosine)-ribonucleoside in snoRNA + S-adenosyl-L-methionine = a 5'-end (N(2),N(2),N(7)-trimethyl 5'-triphosphoguanosine)-ribonucleoside in snoRNA + S-adenosyl-L-homocysteine + H(+)</text>
        <dbReference type="Rhea" id="RHEA:78507"/>
        <dbReference type="Rhea" id="RHEA-COMP:19088"/>
        <dbReference type="Rhea" id="RHEA-COMP:19090"/>
        <dbReference type="ChEBI" id="CHEBI:15378"/>
        <dbReference type="ChEBI" id="CHEBI:57856"/>
        <dbReference type="ChEBI" id="CHEBI:59789"/>
        <dbReference type="ChEBI" id="CHEBI:167623"/>
        <dbReference type="ChEBI" id="CHEBI:172880"/>
    </reaction>
    <physiologicalReaction direction="left-to-right" evidence="14">
        <dbReference type="Rhea" id="RHEA:78508"/>
    </physiologicalReaction>
</comment>
<keyword evidence="7" id="KW-0489">Methyltransferase</keyword>
<evidence type="ECO:0000256" key="16">
    <source>
        <dbReference type="ARBA" id="ARBA00048763"/>
    </source>
</evidence>
<dbReference type="STRING" id="64791.A0A151X1G9"/>
<evidence type="ECO:0000256" key="10">
    <source>
        <dbReference type="ARBA" id="ARBA00023015"/>
    </source>
</evidence>
<comment type="catalytic activity">
    <reaction evidence="15">
        <text>a 5'-end (N(7)-methyl 5'-triphosphoguanosine)-ribonucleoside in snoRNA + S-adenosyl-L-methionine = a 5'-end (N(2),N(7)-dimethyl 5'-triphosphoguanosine)-ribonucleoside in snoRNA + S-adenosyl-L-homocysteine + H(+)</text>
        <dbReference type="Rhea" id="RHEA:78475"/>
        <dbReference type="Rhea" id="RHEA-COMP:19086"/>
        <dbReference type="Rhea" id="RHEA-COMP:19088"/>
        <dbReference type="ChEBI" id="CHEBI:15378"/>
        <dbReference type="ChEBI" id="CHEBI:57856"/>
        <dbReference type="ChEBI" id="CHEBI:59789"/>
        <dbReference type="ChEBI" id="CHEBI:156461"/>
        <dbReference type="ChEBI" id="CHEBI:172880"/>
    </reaction>
    <physiologicalReaction direction="left-to-right" evidence="15">
        <dbReference type="Rhea" id="RHEA:78476"/>
    </physiologicalReaction>
</comment>
<keyword evidence="10" id="KW-0805">Transcription regulation</keyword>
<keyword evidence="6" id="KW-0597">Phosphoprotein</keyword>
<evidence type="ECO:0000256" key="14">
    <source>
        <dbReference type="ARBA" id="ARBA00047418"/>
    </source>
</evidence>
<comment type="subunit">
    <text evidence="20">May form homooligomers. Interacts with CREBBP/CBP, EED/WAIT1, EP300/P300, NCOA6/PRIP, PPARBP/PBP and SMN.</text>
</comment>
<dbReference type="PANTHER" id="PTHR14741">
    <property type="entry name" value="S-ADENOSYLMETHIONINE-DEPENDENT METHYLTRANSFERASE RELATED"/>
    <property type="match status" value="1"/>
</dbReference>
<protein>
    <recommendedName>
        <fullName evidence="4">Trimethylguanosine synthase</fullName>
    </recommendedName>
    <alternativeName>
        <fullName evidence="18">Cap-specific guanine-N(2) methyltransferase</fullName>
    </alternativeName>
    <alternativeName>
        <fullName evidence="21">Nuclear receptor coactivator 6-interacting protein</fullName>
    </alternativeName>
    <alternativeName>
        <fullName evidence="22">PRIP-interacting protein with methyltransferase motif</fullName>
    </alternativeName>
</protein>
<comment type="function">
    <text evidence="19">Catalyzes the 2 serial methylation steps for the conversion of the 7-monomethylguanosine (m(7)G) caps of snRNAs and snoRNAs to a 2,2,7-trimethylguanosine (m(2,2,7)G) cap structure. The enzyme is specific for guanine, and N7 methylation must precede N2 methylation. Hypermethylation of the m7G cap of U snRNAs leads to their concentration in nuclear foci, their colocalization with coilin and the formation of canonical Cajal bodies (CBs). Plays a role in transcriptional regulation.</text>
</comment>
<evidence type="ECO:0000256" key="17">
    <source>
        <dbReference type="ARBA" id="ARBA00049075"/>
    </source>
</evidence>
<comment type="catalytic activity">
    <reaction evidence="17">
        <text>a 5'-end (N(7)-methyl 5'-triphosphoguanosine)-ribonucleoside in snRNA + S-adenosyl-L-methionine = a 5'-end (N(2),N(7)-dimethyl 5'-triphosphoguanosine)-ribonucleoside in snRNA + S-adenosyl-L-homocysteine + H(+)</text>
        <dbReference type="Rhea" id="RHEA:78471"/>
        <dbReference type="Rhea" id="RHEA-COMP:19085"/>
        <dbReference type="Rhea" id="RHEA-COMP:19087"/>
        <dbReference type="ChEBI" id="CHEBI:15378"/>
        <dbReference type="ChEBI" id="CHEBI:57856"/>
        <dbReference type="ChEBI" id="CHEBI:59789"/>
        <dbReference type="ChEBI" id="CHEBI:156461"/>
        <dbReference type="ChEBI" id="CHEBI:172880"/>
    </reaction>
    <physiologicalReaction direction="left-to-right" evidence="17">
        <dbReference type="Rhea" id="RHEA:78472"/>
    </physiologicalReaction>
</comment>
<evidence type="ECO:0000256" key="3">
    <source>
        <dbReference type="ARBA" id="ARBA00004604"/>
    </source>
</evidence>
<dbReference type="GO" id="GO:0005730">
    <property type="term" value="C:nucleolus"/>
    <property type="evidence" value="ECO:0007669"/>
    <property type="project" value="UniProtKB-SubCell"/>
</dbReference>
<keyword evidence="8" id="KW-0808">Transferase</keyword>
<dbReference type="GO" id="GO:0005737">
    <property type="term" value="C:cytoplasm"/>
    <property type="evidence" value="ECO:0007669"/>
    <property type="project" value="UniProtKB-SubCell"/>
</dbReference>
<dbReference type="CDD" id="cd02440">
    <property type="entry name" value="AdoMet_MTases"/>
    <property type="match status" value="1"/>
</dbReference>
<evidence type="ECO:0000256" key="2">
    <source>
        <dbReference type="ARBA" id="ARBA00004496"/>
    </source>
</evidence>
<dbReference type="InterPro" id="IPR029063">
    <property type="entry name" value="SAM-dependent_MTases_sf"/>
</dbReference>
<dbReference type="Proteomes" id="UP000075809">
    <property type="component" value="Unassembled WGS sequence"/>
</dbReference>
<dbReference type="AlphaFoldDB" id="A0A151X1G9"/>
<dbReference type="SUPFAM" id="SSF53335">
    <property type="entry name" value="S-adenosyl-L-methionine-dependent methyltransferases"/>
    <property type="match status" value="1"/>
</dbReference>
<comment type="catalytic activity">
    <reaction evidence="16">
        <text>a 5'-end (N(2),N(7)-dimethyl 5'-triphosphoguanosine)-ribonucleoside in snRNA + S-adenosyl-L-methionine = a 5'-end (N(2),N(2),N(7)-trimethyl 5'-triphosphoguanosine)-ribonucleoside in snRNA + S-adenosyl-L-homocysteine + H(+)</text>
        <dbReference type="Rhea" id="RHEA:78479"/>
        <dbReference type="Rhea" id="RHEA-COMP:19087"/>
        <dbReference type="Rhea" id="RHEA-COMP:19089"/>
        <dbReference type="ChEBI" id="CHEBI:15378"/>
        <dbReference type="ChEBI" id="CHEBI:57856"/>
        <dbReference type="ChEBI" id="CHEBI:59789"/>
        <dbReference type="ChEBI" id="CHEBI:167623"/>
        <dbReference type="ChEBI" id="CHEBI:172880"/>
    </reaction>
    <physiologicalReaction direction="left-to-right" evidence="16">
        <dbReference type="Rhea" id="RHEA:78480"/>
    </physiologicalReaction>
</comment>
<proteinExistence type="inferred from homology"/>